<evidence type="ECO:0000313" key="1">
    <source>
        <dbReference type="EMBL" id="VCX36599.1"/>
    </source>
</evidence>
<dbReference type="Proteomes" id="UP000269945">
    <property type="component" value="Unassembled WGS sequence"/>
</dbReference>
<proteinExistence type="predicted"/>
<reference evidence="1 2" key="1">
    <citation type="submission" date="2018-10" db="EMBL/GenBank/DDBJ databases">
        <authorList>
            <person name="Ekblom R."/>
            <person name="Jareborg N."/>
        </authorList>
    </citation>
    <scope>NUCLEOTIDE SEQUENCE [LARGE SCALE GENOMIC DNA]</scope>
    <source>
        <tissue evidence="1">Muscle</tissue>
    </source>
</reference>
<accession>A0A9X9M4S7</accession>
<organism evidence="1 2">
    <name type="scientific">Gulo gulo</name>
    <name type="common">Wolverine</name>
    <name type="synonym">Gluton</name>
    <dbReference type="NCBI Taxonomy" id="48420"/>
    <lineage>
        <taxon>Eukaryota</taxon>
        <taxon>Metazoa</taxon>
        <taxon>Chordata</taxon>
        <taxon>Craniata</taxon>
        <taxon>Vertebrata</taxon>
        <taxon>Euteleostomi</taxon>
        <taxon>Mammalia</taxon>
        <taxon>Eutheria</taxon>
        <taxon>Laurasiatheria</taxon>
        <taxon>Carnivora</taxon>
        <taxon>Caniformia</taxon>
        <taxon>Musteloidea</taxon>
        <taxon>Mustelidae</taxon>
        <taxon>Guloninae</taxon>
        <taxon>Gulo</taxon>
    </lineage>
</organism>
<name>A0A9X9M4S7_GULGU</name>
<dbReference type="AlphaFoldDB" id="A0A9X9M4S7"/>
<evidence type="ECO:0000313" key="2">
    <source>
        <dbReference type="Proteomes" id="UP000269945"/>
    </source>
</evidence>
<comment type="caution">
    <text evidence="1">The sequence shown here is derived from an EMBL/GenBank/DDBJ whole genome shotgun (WGS) entry which is preliminary data.</text>
</comment>
<dbReference type="EMBL" id="CYRY02042724">
    <property type="protein sequence ID" value="VCX36599.1"/>
    <property type="molecule type" value="Genomic_DNA"/>
</dbReference>
<keyword evidence="2" id="KW-1185">Reference proteome</keyword>
<gene>
    <name evidence="1" type="ORF">BN2614_LOCUS1</name>
</gene>
<protein>
    <submittedName>
        <fullName evidence="1">Uncharacterized protein</fullName>
    </submittedName>
</protein>
<sequence>MPSPGVWPEEHKSKPYTRGTKSTLSRLLILARKQETCYNPFPLEAAWSKGRRTSGRLKHRSSRWPRPGNPVVSTHQALLAAGSNPQTANEIAPGPCALHLGGLLTRGLCTSLSCSVLITCRNRMSLRTGSPFAGETTLRGPLRGMCNAAQDTHVNVTRVVGVHPERRWCGRAELGKLAGEGKICDETYL</sequence>